<comment type="caution">
    <text evidence="12">The sequence shown here is derived from an EMBL/GenBank/DDBJ whole genome shotgun (WGS) entry which is preliminary data.</text>
</comment>
<evidence type="ECO:0000256" key="10">
    <source>
        <dbReference type="ARBA" id="ARBA00023172"/>
    </source>
</evidence>
<keyword evidence="6" id="KW-0460">Magnesium</keyword>
<evidence type="ECO:0000256" key="2">
    <source>
        <dbReference type="ARBA" id="ARBA00022722"/>
    </source>
</evidence>
<name>A0A4S4L5H9_9AGAM</name>
<feature type="region of interest" description="Disordered" evidence="11">
    <location>
        <begin position="312"/>
        <end position="337"/>
    </location>
</feature>
<keyword evidence="9" id="KW-0239">DNA-directed DNA polymerase</keyword>
<dbReference type="AlphaFoldDB" id="A0A4S4L5H9"/>
<dbReference type="InterPro" id="IPR039537">
    <property type="entry name" value="Retrotran_Ty1/copia-like"/>
</dbReference>
<dbReference type="OrthoDB" id="2713924at2759"/>
<evidence type="ECO:0000313" key="13">
    <source>
        <dbReference type="Proteomes" id="UP000310158"/>
    </source>
</evidence>
<dbReference type="EMBL" id="SGPL01000859">
    <property type="protein sequence ID" value="THH06635.1"/>
    <property type="molecule type" value="Genomic_DNA"/>
</dbReference>
<proteinExistence type="predicted"/>
<keyword evidence="1" id="KW-0548">Nucleotidyltransferase</keyword>
<evidence type="ECO:0000256" key="7">
    <source>
        <dbReference type="ARBA" id="ARBA00022908"/>
    </source>
</evidence>
<protein>
    <recommendedName>
        <fullName evidence="14">GAG-pre-integrase domain-containing protein</fullName>
    </recommendedName>
</protein>
<feature type="region of interest" description="Disordered" evidence="11">
    <location>
        <begin position="215"/>
        <end position="272"/>
    </location>
</feature>
<dbReference type="GO" id="GO:0003676">
    <property type="term" value="F:nucleic acid binding"/>
    <property type="evidence" value="ECO:0007669"/>
    <property type="project" value="InterPro"/>
</dbReference>
<evidence type="ECO:0000256" key="8">
    <source>
        <dbReference type="ARBA" id="ARBA00022918"/>
    </source>
</evidence>
<dbReference type="GO" id="GO:0003887">
    <property type="term" value="F:DNA-directed DNA polymerase activity"/>
    <property type="evidence" value="ECO:0007669"/>
    <property type="project" value="UniProtKB-KW"/>
</dbReference>
<dbReference type="PANTHER" id="PTHR42648">
    <property type="entry name" value="TRANSPOSASE, PUTATIVE-RELATED"/>
    <property type="match status" value="1"/>
</dbReference>
<keyword evidence="7" id="KW-0229">DNA integration</keyword>
<dbReference type="Gene3D" id="3.30.420.10">
    <property type="entry name" value="Ribonuclease H-like superfamily/Ribonuclease H"/>
    <property type="match status" value="1"/>
</dbReference>
<keyword evidence="8" id="KW-0695">RNA-directed DNA polymerase</keyword>
<feature type="compositionally biased region" description="Pro residues" evidence="11">
    <location>
        <begin position="228"/>
        <end position="241"/>
    </location>
</feature>
<keyword evidence="2" id="KW-0540">Nuclease</keyword>
<gene>
    <name evidence="12" type="ORF">EW146_g9551</name>
</gene>
<keyword evidence="3" id="KW-0479">Metal-binding</keyword>
<dbReference type="GO" id="GO:0046872">
    <property type="term" value="F:metal ion binding"/>
    <property type="evidence" value="ECO:0007669"/>
    <property type="project" value="UniProtKB-KW"/>
</dbReference>
<dbReference type="GO" id="GO:0003964">
    <property type="term" value="F:RNA-directed DNA polymerase activity"/>
    <property type="evidence" value="ECO:0007669"/>
    <property type="project" value="UniProtKB-KW"/>
</dbReference>
<keyword evidence="5" id="KW-0378">Hydrolase</keyword>
<sequence length="357" mass="38927">MGDKYSVQFNDQQCFVHHKTGSQKLVATGICTANNLYRLNGTPTPTSLLPSIAASASAADLDTWHHCLGHVNVQSIMHMAHHGLASAACPFATLFATNQIPYPHFVTGVPWSKNNSALKLAFSELTMVVSAPYTSAHMGEVERAHRMLMDRTHAILSDLCLPPSLWAECLATACYLKNQTPMRALSLKTPWEMWSDSRPDLSHLRELGAHSVPHSLQPGRLVNLDPPSFVPPSPFPSPPLLPDSSTLQPVSPRDIPSALSSPHEPLLPSRSSKRIPKISECLAASRSLPYTTLLEQAVADSHLARDHIRALGQQSSTLPSSDIDAPPLPSDPDDPDVPMMLAIIEEIHDEPRTWSEA</sequence>
<organism evidence="12 13">
    <name type="scientific">Bondarzewia mesenterica</name>
    <dbReference type="NCBI Taxonomy" id="1095465"/>
    <lineage>
        <taxon>Eukaryota</taxon>
        <taxon>Fungi</taxon>
        <taxon>Dikarya</taxon>
        <taxon>Basidiomycota</taxon>
        <taxon>Agaricomycotina</taxon>
        <taxon>Agaricomycetes</taxon>
        <taxon>Russulales</taxon>
        <taxon>Bondarzewiaceae</taxon>
        <taxon>Bondarzewia</taxon>
    </lineage>
</organism>
<evidence type="ECO:0000313" key="12">
    <source>
        <dbReference type="EMBL" id="THH06635.1"/>
    </source>
</evidence>
<dbReference type="GO" id="GO:0015074">
    <property type="term" value="P:DNA integration"/>
    <property type="evidence" value="ECO:0007669"/>
    <property type="project" value="UniProtKB-KW"/>
</dbReference>
<evidence type="ECO:0000256" key="11">
    <source>
        <dbReference type="SAM" id="MobiDB-lite"/>
    </source>
</evidence>
<evidence type="ECO:0000256" key="6">
    <source>
        <dbReference type="ARBA" id="ARBA00022842"/>
    </source>
</evidence>
<keyword evidence="4" id="KW-0255">Endonuclease</keyword>
<keyword evidence="9" id="KW-0808">Transferase</keyword>
<evidence type="ECO:0008006" key="14">
    <source>
        <dbReference type="Google" id="ProtNLM"/>
    </source>
</evidence>
<evidence type="ECO:0000256" key="3">
    <source>
        <dbReference type="ARBA" id="ARBA00022723"/>
    </source>
</evidence>
<dbReference type="GO" id="GO:0006310">
    <property type="term" value="P:DNA recombination"/>
    <property type="evidence" value="ECO:0007669"/>
    <property type="project" value="UniProtKB-KW"/>
</dbReference>
<accession>A0A4S4L5H9</accession>
<dbReference type="Proteomes" id="UP000310158">
    <property type="component" value="Unassembled WGS sequence"/>
</dbReference>
<reference evidence="12 13" key="1">
    <citation type="submission" date="2019-02" db="EMBL/GenBank/DDBJ databases">
        <title>Genome sequencing of the rare red list fungi Bondarzewia mesenterica.</title>
        <authorList>
            <person name="Buettner E."/>
            <person name="Kellner H."/>
        </authorList>
    </citation>
    <scope>NUCLEOTIDE SEQUENCE [LARGE SCALE GENOMIC DNA]</scope>
    <source>
        <strain evidence="12 13">DSM 108281</strain>
    </source>
</reference>
<keyword evidence="10" id="KW-0233">DNA recombination</keyword>
<dbReference type="SUPFAM" id="SSF53098">
    <property type="entry name" value="Ribonuclease H-like"/>
    <property type="match status" value="1"/>
</dbReference>
<evidence type="ECO:0000256" key="1">
    <source>
        <dbReference type="ARBA" id="ARBA00022695"/>
    </source>
</evidence>
<dbReference type="GO" id="GO:0004519">
    <property type="term" value="F:endonuclease activity"/>
    <property type="evidence" value="ECO:0007669"/>
    <property type="project" value="UniProtKB-KW"/>
</dbReference>
<keyword evidence="13" id="KW-1185">Reference proteome</keyword>
<evidence type="ECO:0000256" key="4">
    <source>
        <dbReference type="ARBA" id="ARBA00022759"/>
    </source>
</evidence>
<dbReference type="InterPro" id="IPR012337">
    <property type="entry name" value="RNaseH-like_sf"/>
</dbReference>
<evidence type="ECO:0000256" key="9">
    <source>
        <dbReference type="ARBA" id="ARBA00022932"/>
    </source>
</evidence>
<dbReference type="GO" id="GO:0016787">
    <property type="term" value="F:hydrolase activity"/>
    <property type="evidence" value="ECO:0007669"/>
    <property type="project" value="UniProtKB-KW"/>
</dbReference>
<evidence type="ECO:0000256" key="5">
    <source>
        <dbReference type="ARBA" id="ARBA00022801"/>
    </source>
</evidence>
<dbReference type="PANTHER" id="PTHR42648:SF11">
    <property type="entry name" value="TRANSPOSON TY4-P GAG-POL POLYPROTEIN"/>
    <property type="match status" value="1"/>
</dbReference>
<dbReference type="InterPro" id="IPR036397">
    <property type="entry name" value="RNaseH_sf"/>
</dbReference>